<keyword evidence="1" id="KW-0812">Transmembrane</keyword>
<evidence type="ECO:0000313" key="3">
    <source>
        <dbReference type="Proteomes" id="UP000679725"/>
    </source>
</evidence>
<keyword evidence="1" id="KW-0472">Membrane</keyword>
<accession>A0ABM8UTE4</accession>
<organism evidence="2 3">
    <name type="scientific">Dyadobacter linearis</name>
    <dbReference type="NCBI Taxonomy" id="2823330"/>
    <lineage>
        <taxon>Bacteria</taxon>
        <taxon>Pseudomonadati</taxon>
        <taxon>Bacteroidota</taxon>
        <taxon>Cytophagia</taxon>
        <taxon>Cytophagales</taxon>
        <taxon>Spirosomataceae</taxon>
        <taxon>Dyadobacter</taxon>
    </lineage>
</organism>
<name>A0ABM8UTE4_9BACT</name>
<evidence type="ECO:0000313" key="2">
    <source>
        <dbReference type="EMBL" id="CAG5071534.1"/>
    </source>
</evidence>
<gene>
    <name evidence="2" type="ORF">DYBT9623_03534</name>
</gene>
<keyword evidence="3" id="KW-1185">Reference proteome</keyword>
<evidence type="ECO:0000256" key="1">
    <source>
        <dbReference type="SAM" id="Phobius"/>
    </source>
</evidence>
<keyword evidence="1" id="KW-1133">Transmembrane helix</keyword>
<dbReference type="Proteomes" id="UP000679725">
    <property type="component" value="Unassembled WGS sequence"/>
</dbReference>
<proteinExistence type="predicted"/>
<comment type="caution">
    <text evidence="2">The sequence shown here is derived from an EMBL/GenBank/DDBJ whole genome shotgun (WGS) entry which is preliminary data.</text>
</comment>
<feature type="transmembrane region" description="Helical" evidence="1">
    <location>
        <begin position="20"/>
        <end position="43"/>
    </location>
</feature>
<protein>
    <submittedName>
        <fullName evidence="2">Uncharacterized protein</fullName>
    </submittedName>
</protein>
<dbReference type="EMBL" id="CAJRAU010000005">
    <property type="protein sequence ID" value="CAG5071534.1"/>
    <property type="molecule type" value="Genomic_DNA"/>
</dbReference>
<reference evidence="2 3" key="1">
    <citation type="submission" date="2021-04" db="EMBL/GenBank/DDBJ databases">
        <authorList>
            <person name="Rodrigo-Torres L."/>
            <person name="Arahal R. D."/>
            <person name="Lucena T."/>
        </authorList>
    </citation>
    <scope>NUCLEOTIDE SEQUENCE [LARGE SCALE GENOMIC DNA]</scope>
    <source>
        <strain evidence="2 3">CECT 9623</strain>
    </source>
</reference>
<sequence length="75" mass="8797">MLPANNLVPYTQGEKNDFTIYFVSLLLDYIIAYRLSYCLAIYLRTNLGLARTLRIKHILIIIKDYKIQENVRCAD</sequence>